<keyword evidence="9" id="KW-0808">Transferase</keyword>
<dbReference type="GO" id="GO:0061630">
    <property type="term" value="F:ubiquitin protein ligase activity"/>
    <property type="evidence" value="ECO:0007669"/>
    <property type="project" value="UniProtKB-EC"/>
</dbReference>
<evidence type="ECO:0000256" key="6">
    <source>
        <dbReference type="SAM" id="MobiDB-lite"/>
    </source>
</evidence>
<accession>A0AAF0JAX8</accession>
<dbReference type="EMBL" id="CP119961">
    <property type="protein sequence ID" value="WFD39660.1"/>
    <property type="molecule type" value="Genomic_DNA"/>
</dbReference>
<dbReference type="GO" id="GO:0016567">
    <property type="term" value="P:protein ubiquitination"/>
    <property type="evidence" value="ECO:0007669"/>
    <property type="project" value="TreeGrafter"/>
</dbReference>
<protein>
    <submittedName>
        <fullName evidence="9">RING-type E3 ubiquitin transferase</fullName>
        <ecNumber evidence="9">2.3.2.27</ecNumber>
    </submittedName>
</protein>
<keyword evidence="9" id="KW-0012">Acyltransferase</keyword>
<dbReference type="GO" id="GO:0008270">
    <property type="term" value="F:zinc ion binding"/>
    <property type="evidence" value="ECO:0007669"/>
    <property type="project" value="UniProtKB-KW"/>
</dbReference>
<evidence type="ECO:0000256" key="5">
    <source>
        <dbReference type="SAM" id="Coils"/>
    </source>
</evidence>
<dbReference type="Pfam" id="PF07576">
    <property type="entry name" value="BRAP2"/>
    <property type="match status" value="1"/>
</dbReference>
<feature type="compositionally biased region" description="Basic residues" evidence="6">
    <location>
        <begin position="579"/>
        <end position="588"/>
    </location>
</feature>
<keyword evidence="1" id="KW-0479">Metal-binding</keyword>
<dbReference type="PROSITE" id="PS50089">
    <property type="entry name" value="ZF_RING_2"/>
    <property type="match status" value="1"/>
</dbReference>
<dbReference type="GO" id="GO:0005737">
    <property type="term" value="C:cytoplasm"/>
    <property type="evidence" value="ECO:0007669"/>
    <property type="project" value="TreeGrafter"/>
</dbReference>
<evidence type="ECO:0000259" key="8">
    <source>
        <dbReference type="PROSITE" id="PS50271"/>
    </source>
</evidence>
<feature type="domain" description="UBP-type" evidence="8">
    <location>
        <begin position="251"/>
        <end position="357"/>
    </location>
</feature>
<feature type="region of interest" description="Disordered" evidence="6">
    <location>
        <begin position="558"/>
        <end position="588"/>
    </location>
</feature>
<dbReference type="InterPro" id="IPR001607">
    <property type="entry name" value="Znf_UBP"/>
</dbReference>
<dbReference type="PANTHER" id="PTHR24007:SF7">
    <property type="entry name" value="BRCA1-ASSOCIATED PROTEIN"/>
    <property type="match status" value="1"/>
</dbReference>
<dbReference type="EC" id="2.3.2.27" evidence="9"/>
<dbReference type="InterPro" id="IPR001841">
    <property type="entry name" value="Znf_RING"/>
</dbReference>
<dbReference type="InterPro" id="IPR047243">
    <property type="entry name" value="RING-H2_BRAP2"/>
</dbReference>
<keyword evidence="3" id="KW-0862">Zinc</keyword>
<dbReference type="Pfam" id="PF13639">
    <property type="entry name" value="zf-RING_2"/>
    <property type="match status" value="1"/>
</dbReference>
<dbReference type="InterPro" id="IPR013083">
    <property type="entry name" value="Znf_RING/FYVE/PHD"/>
</dbReference>
<dbReference type="PANTHER" id="PTHR24007">
    <property type="entry name" value="BRCA1-ASSOCIATED PROTEIN"/>
    <property type="match status" value="1"/>
</dbReference>
<proteinExistence type="predicted"/>
<dbReference type="InterPro" id="IPR011422">
    <property type="entry name" value="BRAP2/ETP1_RRM"/>
</dbReference>
<reference evidence="9" key="1">
    <citation type="submission" date="2023-03" db="EMBL/GenBank/DDBJ databases">
        <title>Mating type loci evolution in Malassezia.</title>
        <authorList>
            <person name="Coelho M.A."/>
        </authorList>
    </citation>
    <scope>NUCLEOTIDE SEQUENCE</scope>
    <source>
        <strain evidence="9">CBS 9431</strain>
    </source>
</reference>
<dbReference type="Proteomes" id="UP001217754">
    <property type="component" value="Chromosome 4"/>
</dbReference>
<keyword evidence="2 4" id="KW-0863">Zinc-finger</keyword>
<evidence type="ECO:0000256" key="1">
    <source>
        <dbReference type="ARBA" id="ARBA00022723"/>
    </source>
</evidence>
<feature type="coiled-coil region" evidence="5">
    <location>
        <begin position="447"/>
        <end position="537"/>
    </location>
</feature>
<gene>
    <name evidence="9" type="ORF">MJAP1_002640</name>
</gene>
<evidence type="ECO:0000256" key="2">
    <source>
        <dbReference type="ARBA" id="ARBA00022771"/>
    </source>
</evidence>
<dbReference type="SMART" id="SM00290">
    <property type="entry name" value="ZnF_UBP"/>
    <property type="match status" value="1"/>
</dbReference>
<dbReference type="SUPFAM" id="SSF57850">
    <property type="entry name" value="RING/U-box"/>
    <property type="match status" value="2"/>
</dbReference>
<evidence type="ECO:0000256" key="3">
    <source>
        <dbReference type="ARBA" id="ARBA00022833"/>
    </source>
</evidence>
<dbReference type="Gene3D" id="3.30.40.10">
    <property type="entry name" value="Zinc/RING finger domain, C3HC4 (zinc finger)"/>
    <property type="match status" value="2"/>
</dbReference>
<sequence length="588" mass="65486">MSGPSTQAGNETFGRFQEVDSFQVEPAQDEWSDAEVQHDVRISFGIVHLFRTLADDVGGAGDTEPPPADDEEAIGTILCMLSVPVAMTVSSLLDFVEPALEAIQNIRIVRHVDQDSNIVLFKFRDALDAEEFYKMYNCRPFQALDSSAKCRLVYVTGVTATGAAEMPHAYPLLTHTEPWPVITAPEAERNASLRPLLPSENAPLRAAAYELPTCPVCLERLDASVSGLVTGVCQHTFHCDCLQRWVDSRCPVCRYSQTRAGGLPRDESSSSLATTTRSSCCQQCGTSSDLWVCLICANVGCGRYKEGHAQQHFAETGHLYSLELETQRVWDYAGDGYVHRLIQSKTDGKLVELPSASDVTAAMPERLWNARYPAHTHDSMHEADTAFGHAREHRSATPGDMELLDEKMRALGLEYSNMILSQLDSQRVYYEGLLSVARSERIPREENERIREEVALLREQCAAAEARSAELQAEVARCNAQATRYETQLRRALESARTLKQERDEEKSVSDGLYQHVQKLQTEQKSLQSRVAELSEELRDLMFFVSARDKIEEADKVLPAESALHGGTVSLPEPEPASKPRKGKQRRP</sequence>
<evidence type="ECO:0000256" key="4">
    <source>
        <dbReference type="PROSITE-ProRule" id="PRU00502"/>
    </source>
</evidence>
<keyword evidence="10" id="KW-1185">Reference proteome</keyword>
<dbReference type="SMART" id="SM00184">
    <property type="entry name" value="RING"/>
    <property type="match status" value="1"/>
</dbReference>
<dbReference type="PROSITE" id="PS50271">
    <property type="entry name" value="ZF_UBP"/>
    <property type="match status" value="1"/>
</dbReference>
<dbReference type="GO" id="GO:0007265">
    <property type="term" value="P:Ras protein signal transduction"/>
    <property type="evidence" value="ECO:0007669"/>
    <property type="project" value="TreeGrafter"/>
</dbReference>
<evidence type="ECO:0000313" key="10">
    <source>
        <dbReference type="Proteomes" id="UP001217754"/>
    </source>
</evidence>
<feature type="domain" description="RING-type" evidence="7">
    <location>
        <begin position="214"/>
        <end position="254"/>
    </location>
</feature>
<dbReference type="GeneID" id="85226291"/>
<dbReference type="RefSeq" id="XP_060122557.1">
    <property type="nucleotide sequence ID" value="XM_060266574.1"/>
</dbReference>
<name>A0AAF0JAX8_9BASI</name>
<organism evidence="9 10">
    <name type="scientific">Malassezia japonica</name>
    <dbReference type="NCBI Taxonomy" id="223818"/>
    <lineage>
        <taxon>Eukaryota</taxon>
        <taxon>Fungi</taxon>
        <taxon>Dikarya</taxon>
        <taxon>Basidiomycota</taxon>
        <taxon>Ustilaginomycotina</taxon>
        <taxon>Malasseziomycetes</taxon>
        <taxon>Malasseziales</taxon>
        <taxon>Malasseziaceae</taxon>
        <taxon>Malassezia</taxon>
    </lineage>
</organism>
<evidence type="ECO:0000313" key="9">
    <source>
        <dbReference type="EMBL" id="WFD39660.1"/>
    </source>
</evidence>
<keyword evidence="5" id="KW-0175">Coiled coil</keyword>
<dbReference type="CDD" id="cd16457">
    <property type="entry name" value="RING-H2_BRAP2"/>
    <property type="match status" value="1"/>
</dbReference>
<dbReference type="AlphaFoldDB" id="A0AAF0JAX8"/>
<evidence type="ECO:0000259" key="7">
    <source>
        <dbReference type="PROSITE" id="PS50089"/>
    </source>
</evidence>
<dbReference type="Pfam" id="PF02148">
    <property type="entry name" value="zf-UBP"/>
    <property type="match status" value="1"/>
</dbReference>